<organism evidence="7 8">
    <name type="scientific">Corynebacterium provencense</name>
    <dbReference type="NCBI Taxonomy" id="1737425"/>
    <lineage>
        <taxon>Bacteria</taxon>
        <taxon>Bacillati</taxon>
        <taxon>Actinomycetota</taxon>
        <taxon>Actinomycetes</taxon>
        <taxon>Mycobacteriales</taxon>
        <taxon>Corynebacteriaceae</taxon>
        <taxon>Corynebacterium</taxon>
    </lineage>
</organism>
<feature type="transmembrane region" description="Helical" evidence="6">
    <location>
        <begin position="29"/>
        <end position="47"/>
    </location>
</feature>
<keyword evidence="8" id="KW-1185">Reference proteome</keyword>
<dbReference type="KEGG" id="cpre:Csp1_27360"/>
<accession>A0A2Z3YT44</accession>
<dbReference type="EMBL" id="CP024988">
    <property type="protein sequence ID" value="AWT27479.1"/>
    <property type="molecule type" value="Genomic_DNA"/>
</dbReference>
<feature type="transmembrane region" description="Helical" evidence="6">
    <location>
        <begin position="191"/>
        <end position="213"/>
    </location>
</feature>
<evidence type="ECO:0000256" key="1">
    <source>
        <dbReference type="ARBA" id="ARBA00004651"/>
    </source>
</evidence>
<evidence type="ECO:0000256" key="6">
    <source>
        <dbReference type="SAM" id="Phobius"/>
    </source>
</evidence>
<dbReference type="Proteomes" id="UP000247696">
    <property type="component" value="Chromosome"/>
</dbReference>
<feature type="transmembrane region" description="Helical" evidence="6">
    <location>
        <begin position="396"/>
        <end position="416"/>
    </location>
</feature>
<name>A0A2Z3YT44_9CORY</name>
<dbReference type="STRING" id="1737425.GCA_900049755_01756"/>
<gene>
    <name evidence="7" type="ORF">Csp1_27360</name>
</gene>
<dbReference type="GO" id="GO:0005886">
    <property type="term" value="C:plasma membrane"/>
    <property type="evidence" value="ECO:0007669"/>
    <property type="project" value="UniProtKB-SubCell"/>
</dbReference>
<evidence type="ECO:0000256" key="3">
    <source>
        <dbReference type="ARBA" id="ARBA00022692"/>
    </source>
</evidence>
<feature type="transmembrane region" description="Helical" evidence="6">
    <location>
        <begin position="309"/>
        <end position="332"/>
    </location>
</feature>
<comment type="subcellular location">
    <subcellularLocation>
        <location evidence="1">Cell membrane</location>
        <topology evidence="1">Multi-pass membrane protein</topology>
    </subcellularLocation>
</comment>
<feature type="transmembrane region" description="Helical" evidence="6">
    <location>
        <begin position="267"/>
        <end position="288"/>
    </location>
</feature>
<keyword evidence="2" id="KW-1003">Cell membrane</keyword>
<reference evidence="8" key="1">
    <citation type="submission" date="2017-11" db="EMBL/GenBank/DDBJ databases">
        <title>Otitis media/interna in a cat caused by the recently described species Corynebacterium provencense.</title>
        <authorList>
            <person name="Kittl S."/>
            <person name="Brodard I."/>
            <person name="Rychener L."/>
            <person name="Jores J."/>
            <person name="Roosje P."/>
            <person name="Gobeli Brawand S."/>
        </authorList>
    </citation>
    <scope>NUCLEOTIDE SEQUENCE [LARGE SCALE GENOMIC DNA]</scope>
    <source>
        <strain evidence="8">17KM38</strain>
    </source>
</reference>
<protein>
    <recommendedName>
        <fullName evidence="9">Polysaccharide biosynthesis protein C-terminal domain-containing protein</fullName>
    </recommendedName>
</protein>
<dbReference type="AlphaFoldDB" id="A0A2Z3YT44"/>
<keyword evidence="5 6" id="KW-0472">Membrane</keyword>
<feature type="transmembrane region" description="Helical" evidence="6">
    <location>
        <begin position="99"/>
        <end position="120"/>
    </location>
</feature>
<dbReference type="PANTHER" id="PTHR30250">
    <property type="entry name" value="PST FAMILY PREDICTED COLANIC ACID TRANSPORTER"/>
    <property type="match status" value="1"/>
</dbReference>
<feature type="transmembrane region" description="Helical" evidence="6">
    <location>
        <begin position="132"/>
        <end position="154"/>
    </location>
</feature>
<evidence type="ECO:0000313" key="8">
    <source>
        <dbReference type="Proteomes" id="UP000247696"/>
    </source>
</evidence>
<feature type="transmembrane region" description="Helical" evidence="6">
    <location>
        <begin position="338"/>
        <end position="359"/>
    </location>
</feature>
<evidence type="ECO:0008006" key="9">
    <source>
        <dbReference type="Google" id="ProtNLM"/>
    </source>
</evidence>
<evidence type="ECO:0000256" key="2">
    <source>
        <dbReference type="ARBA" id="ARBA00022475"/>
    </source>
</evidence>
<dbReference type="PANTHER" id="PTHR30250:SF11">
    <property type="entry name" value="O-ANTIGEN TRANSPORTER-RELATED"/>
    <property type="match status" value="1"/>
</dbReference>
<keyword evidence="3 6" id="KW-0812">Transmembrane</keyword>
<evidence type="ECO:0000256" key="4">
    <source>
        <dbReference type="ARBA" id="ARBA00022989"/>
    </source>
</evidence>
<feature type="transmembrane region" description="Helical" evidence="6">
    <location>
        <begin position="161"/>
        <end position="179"/>
    </location>
</feature>
<feature type="transmembrane region" description="Helical" evidence="6">
    <location>
        <begin position="371"/>
        <end position="390"/>
    </location>
</feature>
<proteinExistence type="predicted"/>
<feature type="transmembrane region" description="Helical" evidence="6">
    <location>
        <begin position="234"/>
        <end position="255"/>
    </location>
</feature>
<sequence length="446" mass="47334">MPLGWEMSQKKTEIPGTGELRTMVFDGRMLTVASLVNSALGAVYWFIAARFFPAQDVGIASTTVNSALTLATVSNLALGPVVERLVPVAGRLQLKMVTLVQAVTGCLAVVLALAFLWLGPSDQLFPGNGQKIVFVLAVPVLARYSLQDSVLIGLRTGKLSALRNIAHAVAKLVIIAALATSPASTGIVLSWIIPSLVGVVVVQCALFATGGLLRRERELPPRLPPARRIISFNLLATVWMVVQALPGLAVPVIVLRGTSEETAAYFNLSWTVVTASTVLVTAVAGPYVSSASRNPDQLGPLTRRFILMYLRISVLRTVMVALGGPVLMWFYGADYARGSLALLLLIALGQAVSTSAYIYGNLERVNGRIGCSALLQGVGAVVLTGAAALLVPAHGLVGAGLAYLVHDIYLAVASAPRATRLIRSMRRGVLPDDRLRAQDTHRPIPR</sequence>
<evidence type="ECO:0000313" key="7">
    <source>
        <dbReference type="EMBL" id="AWT27479.1"/>
    </source>
</evidence>
<dbReference type="InterPro" id="IPR050833">
    <property type="entry name" value="Poly_Biosynth_Transport"/>
</dbReference>
<keyword evidence="4 6" id="KW-1133">Transmembrane helix</keyword>
<evidence type="ECO:0000256" key="5">
    <source>
        <dbReference type="ARBA" id="ARBA00023136"/>
    </source>
</evidence>